<protein>
    <submittedName>
        <fullName evidence="3">Uncharacterized protein</fullName>
    </submittedName>
</protein>
<dbReference type="OrthoDB" id="1798661at2759"/>
<keyword evidence="2" id="KW-0732">Signal</keyword>
<evidence type="ECO:0000313" key="3">
    <source>
        <dbReference type="EMBL" id="KAE8039289.1"/>
    </source>
</evidence>
<evidence type="ECO:0000313" key="4">
    <source>
        <dbReference type="Proteomes" id="UP000327013"/>
    </source>
</evidence>
<proteinExistence type="predicted"/>
<dbReference type="EMBL" id="CM017324">
    <property type="protein sequence ID" value="KAE8039289.1"/>
    <property type="molecule type" value="Genomic_DNA"/>
</dbReference>
<gene>
    <name evidence="3" type="ORF">FH972_011716</name>
</gene>
<dbReference type="Proteomes" id="UP000327013">
    <property type="component" value="Chromosome 4"/>
</dbReference>
<feature type="chain" id="PRO_5025004792" evidence="2">
    <location>
        <begin position="22"/>
        <end position="67"/>
    </location>
</feature>
<sequence>MGFQARLCFFFFLTFAIMCFARETPLGGEKDLKNLGIEDYDEPGANPKHTPPHPPPKKLTQKESAIP</sequence>
<feature type="region of interest" description="Disordered" evidence="1">
    <location>
        <begin position="31"/>
        <end position="67"/>
    </location>
</feature>
<evidence type="ECO:0000256" key="1">
    <source>
        <dbReference type="SAM" id="MobiDB-lite"/>
    </source>
</evidence>
<keyword evidence="4" id="KW-1185">Reference proteome</keyword>
<name>A0A660KY74_9ROSI</name>
<dbReference type="AlphaFoldDB" id="A0A660KY74"/>
<organism evidence="3 4">
    <name type="scientific">Carpinus fangiana</name>
    <dbReference type="NCBI Taxonomy" id="176857"/>
    <lineage>
        <taxon>Eukaryota</taxon>
        <taxon>Viridiplantae</taxon>
        <taxon>Streptophyta</taxon>
        <taxon>Embryophyta</taxon>
        <taxon>Tracheophyta</taxon>
        <taxon>Spermatophyta</taxon>
        <taxon>Magnoliopsida</taxon>
        <taxon>eudicotyledons</taxon>
        <taxon>Gunneridae</taxon>
        <taxon>Pentapetalae</taxon>
        <taxon>rosids</taxon>
        <taxon>fabids</taxon>
        <taxon>Fagales</taxon>
        <taxon>Betulaceae</taxon>
        <taxon>Carpinus</taxon>
    </lineage>
</organism>
<evidence type="ECO:0000256" key="2">
    <source>
        <dbReference type="SAM" id="SignalP"/>
    </source>
</evidence>
<accession>A0A660KY74</accession>
<reference evidence="3 4" key="1">
    <citation type="submission" date="2019-06" db="EMBL/GenBank/DDBJ databases">
        <title>A chromosomal-level reference genome of Carpinus fangiana (Coryloideae, Betulaceae).</title>
        <authorList>
            <person name="Yang X."/>
            <person name="Wang Z."/>
            <person name="Zhang L."/>
            <person name="Hao G."/>
            <person name="Liu J."/>
            <person name="Yang Y."/>
        </authorList>
    </citation>
    <scope>NUCLEOTIDE SEQUENCE [LARGE SCALE GENOMIC DNA]</scope>
    <source>
        <strain evidence="3">Cfa_2016G</strain>
        <tissue evidence="3">Leaf</tissue>
    </source>
</reference>
<feature type="signal peptide" evidence="2">
    <location>
        <begin position="1"/>
        <end position="21"/>
    </location>
</feature>